<feature type="transmembrane region" description="Helical" evidence="11">
    <location>
        <begin position="162"/>
        <end position="185"/>
    </location>
</feature>
<name>D1B9I8_THEAS</name>
<keyword evidence="5" id="KW-0653">Protein transport</keyword>
<evidence type="ECO:0000256" key="1">
    <source>
        <dbReference type="ARBA" id="ARBA00004651"/>
    </source>
</evidence>
<evidence type="ECO:0000256" key="2">
    <source>
        <dbReference type="ARBA" id="ARBA00022448"/>
    </source>
</evidence>
<dbReference type="OrthoDB" id="9780552at2"/>
<dbReference type="Proteomes" id="UP000002030">
    <property type="component" value="Chromosome"/>
</dbReference>
<dbReference type="PANTHER" id="PTHR12428">
    <property type="entry name" value="OXA1"/>
    <property type="match status" value="1"/>
</dbReference>
<dbReference type="CDD" id="cd20070">
    <property type="entry name" value="5TM_YidC_Alb3"/>
    <property type="match status" value="1"/>
</dbReference>
<evidence type="ECO:0000256" key="9">
    <source>
        <dbReference type="RuleBase" id="RU003945"/>
    </source>
</evidence>
<organism evidence="13 14">
    <name type="scientific">Thermanaerovibrio acidaminovorans (strain ATCC 49978 / DSM 6589 / Su883)</name>
    <name type="common">Selenomonas acidaminovorans</name>
    <dbReference type="NCBI Taxonomy" id="525903"/>
    <lineage>
        <taxon>Bacteria</taxon>
        <taxon>Thermotogati</taxon>
        <taxon>Synergistota</taxon>
        <taxon>Synergistia</taxon>
        <taxon>Synergistales</taxon>
        <taxon>Synergistaceae</taxon>
        <taxon>Thermanaerovibrio</taxon>
    </lineage>
</organism>
<comment type="similarity">
    <text evidence="9">Belongs to the OXA1/ALB3/YidC family.</text>
</comment>
<dbReference type="InterPro" id="IPR001708">
    <property type="entry name" value="YidC/ALB3/OXA1/COX18"/>
</dbReference>
<evidence type="ECO:0000256" key="4">
    <source>
        <dbReference type="ARBA" id="ARBA00022692"/>
    </source>
</evidence>
<evidence type="ECO:0000256" key="8">
    <source>
        <dbReference type="ARBA" id="ARBA00023186"/>
    </source>
</evidence>
<dbReference type="RefSeq" id="WP_012869456.1">
    <property type="nucleotide sequence ID" value="NC_013522.1"/>
</dbReference>
<keyword evidence="14" id="KW-1185">Reference proteome</keyword>
<dbReference type="KEGG" id="tai:Taci_0705"/>
<feature type="transmembrane region" description="Helical" evidence="11">
    <location>
        <begin position="205"/>
        <end position="230"/>
    </location>
</feature>
<dbReference type="GO" id="GO:0032977">
    <property type="term" value="F:membrane insertase activity"/>
    <property type="evidence" value="ECO:0007669"/>
    <property type="project" value="InterPro"/>
</dbReference>
<protein>
    <submittedName>
        <fullName evidence="13">60 kDa inner membrane insertion protein</fullName>
    </submittedName>
</protein>
<keyword evidence="3" id="KW-1003">Cell membrane</keyword>
<proteinExistence type="inferred from homology"/>
<dbReference type="GO" id="GO:0005886">
    <property type="term" value="C:plasma membrane"/>
    <property type="evidence" value="ECO:0007669"/>
    <property type="project" value="UniProtKB-SubCell"/>
</dbReference>
<dbReference type="HOGENOM" id="CLU_036138_4_1_0"/>
<evidence type="ECO:0000256" key="3">
    <source>
        <dbReference type="ARBA" id="ARBA00022475"/>
    </source>
</evidence>
<dbReference type="EMBL" id="CP001818">
    <property type="protein sequence ID" value="ACZ18941.1"/>
    <property type="molecule type" value="Genomic_DNA"/>
</dbReference>
<feature type="transmembrane region" description="Helical" evidence="11">
    <location>
        <begin position="20"/>
        <end position="41"/>
    </location>
</feature>
<evidence type="ECO:0000259" key="12">
    <source>
        <dbReference type="Pfam" id="PF02096"/>
    </source>
</evidence>
<dbReference type="PATRIC" id="fig|525903.6.peg.709"/>
<keyword evidence="8" id="KW-0143">Chaperone</keyword>
<dbReference type="EnsemblBacteria" id="ACZ18941">
    <property type="protein sequence ID" value="ACZ18941"/>
    <property type="gene ID" value="Taci_0705"/>
</dbReference>
<dbReference type="eggNOG" id="COG0706">
    <property type="taxonomic scope" value="Bacteria"/>
</dbReference>
<keyword evidence="4 9" id="KW-0812">Transmembrane</keyword>
<dbReference type="AlphaFoldDB" id="D1B9I8"/>
<dbReference type="Pfam" id="PF02096">
    <property type="entry name" value="60KD_IMP"/>
    <property type="match status" value="1"/>
</dbReference>
<reference evidence="13 14" key="1">
    <citation type="journal article" date="2009" name="Stand. Genomic Sci.">
        <title>Complete genome sequence of Thermanaerovibrio acidaminovorans type strain (Su883).</title>
        <authorList>
            <person name="Chovatia M."/>
            <person name="Sikorski J."/>
            <person name="Schroder M."/>
            <person name="Lapidus A."/>
            <person name="Nolan M."/>
            <person name="Tice H."/>
            <person name="Glavina Del Rio T."/>
            <person name="Copeland A."/>
            <person name="Cheng J.F."/>
            <person name="Lucas S."/>
            <person name="Chen F."/>
            <person name="Bruce D."/>
            <person name="Goodwin L."/>
            <person name="Pitluck S."/>
            <person name="Ivanova N."/>
            <person name="Mavromatis K."/>
            <person name="Ovchinnikova G."/>
            <person name="Pati A."/>
            <person name="Chen A."/>
            <person name="Palaniappan K."/>
            <person name="Land M."/>
            <person name="Hauser L."/>
            <person name="Chang Y.J."/>
            <person name="Jeffries C.D."/>
            <person name="Chain P."/>
            <person name="Saunders E."/>
            <person name="Detter J.C."/>
            <person name="Brettin T."/>
            <person name="Rohde M."/>
            <person name="Goker M."/>
            <person name="Spring S."/>
            <person name="Bristow J."/>
            <person name="Markowitz V."/>
            <person name="Hugenholtz P."/>
            <person name="Kyrpides N.C."/>
            <person name="Klenk H.P."/>
            <person name="Eisen J.A."/>
        </authorList>
    </citation>
    <scope>NUCLEOTIDE SEQUENCE [LARGE SCALE GENOMIC DNA]</scope>
    <source>
        <strain evidence="14">ATCC 49978 / DSM 6589 / Su883</strain>
    </source>
</reference>
<dbReference type="STRING" id="525903.Taci_0705"/>
<keyword evidence="2" id="KW-0813">Transport</keyword>
<dbReference type="InterPro" id="IPR028055">
    <property type="entry name" value="YidC/Oxa/ALB_C"/>
</dbReference>
<evidence type="ECO:0000256" key="10">
    <source>
        <dbReference type="SAM" id="MobiDB-lite"/>
    </source>
</evidence>
<evidence type="ECO:0000313" key="14">
    <source>
        <dbReference type="Proteomes" id="UP000002030"/>
    </source>
</evidence>
<dbReference type="NCBIfam" id="TIGR03592">
    <property type="entry name" value="yidC_oxa1_cterm"/>
    <property type="match status" value="1"/>
</dbReference>
<feature type="compositionally biased region" description="Basic and acidic residues" evidence="10">
    <location>
        <begin position="253"/>
        <end position="268"/>
    </location>
</feature>
<dbReference type="InterPro" id="IPR047196">
    <property type="entry name" value="YidC_ALB_C"/>
</dbReference>
<dbReference type="PANTHER" id="PTHR12428:SF65">
    <property type="entry name" value="CYTOCHROME C OXIDASE ASSEMBLY PROTEIN COX18, MITOCHONDRIAL"/>
    <property type="match status" value="1"/>
</dbReference>
<feature type="region of interest" description="Disordered" evidence="10">
    <location>
        <begin position="246"/>
        <end position="268"/>
    </location>
</feature>
<evidence type="ECO:0000256" key="7">
    <source>
        <dbReference type="ARBA" id="ARBA00023136"/>
    </source>
</evidence>
<evidence type="ECO:0000256" key="11">
    <source>
        <dbReference type="SAM" id="Phobius"/>
    </source>
</evidence>
<feature type="transmembrane region" description="Helical" evidence="11">
    <location>
        <begin position="89"/>
        <end position="109"/>
    </location>
</feature>
<dbReference type="GO" id="GO:0015031">
    <property type="term" value="P:protein transport"/>
    <property type="evidence" value="ECO:0007669"/>
    <property type="project" value="UniProtKB-KW"/>
</dbReference>
<accession>D1B9I8</accession>
<evidence type="ECO:0000313" key="13">
    <source>
        <dbReference type="EMBL" id="ACZ18941.1"/>
    </source>
</evidence>
<keyword evidence="6 11" id="KW-1133">Transmembrane helix</keyword>
<evidence type="ECO:0000256" key="5">
    <source>
        <dbReference type="ARBA" id="ARBA00022927"/>
    </source>
</evidence>
<gene>
    <name evidence="13" type="ordered locus">Taci_0705</name>
</gene>
<keyword evidence="7 11" id="KW-0472">Membrane</keyword>
<evidence type="ECO:0000256" key="6">
    <source>
        <dbReference type="ARBA" id="ARBA00022989"/>
    </source>
</evidence>
<sequence length="268" mass="29933">MGSLWSAAGDLMLRTLNLFYAITHSYGLSIIMLTVVVRILLHPLSHKQMVSMQKMQKIQPRIKVIQEKYANDKEKMNQEIMQLYRENGVNPAAGCLPLLVQLPIFILLYRALINYDFSNTSFLGVNLSMSALGAMANALGISSAKPTFTAILSGILTNPAGLANVGVYAPSVILIVLVGFLTWYQQKMSSGNNPQMAFMNWFMPLFMSFICLSLPGGVMIYWGASSFISVAQQKWVMMRTEEEMKVKPTLHKNKPEHQEKAEKTGSED</sequence>
<dbReference type="GO" id="GO:0051205">
    <property type="term" value="P:protein insertion into membrane"/>
    <property type="evidence" value="ECO:0007669"/>
    <property type="project" value="TreeGrafter"/>
</dbReference>
<comment type="subcellular location">
    <subcellularLocation>
        <location evidence="1">Cell membrane</location>
        <topology evidence="1">Multi-pass membrane protein</topology>
    </subcellularLocation>
    <subcellularLocation>
        <location evidence="9">Membrane</location>
        <topology evidence="9">Multi-pass membrane protein</topology>
    </subcellularLocation>
</comment>
<feature type="domain" description="Membrane insertase YidC/Oxa/ALB C-terminal" evidence="12">
    <location>
        <begin position="26"/>
        <end position="237"/>
    </location>
</feature>